<dbReference type="RefSeq" id="XP_002670068.1">
    <property type="nucleotide sequence ID" value="XM_002670022.1"/>
</dbReference>
<dbReference type="Proteomes" id="UP000006671">
    <property type="component" value="Unassembled WGS sequence"/>
</dbReference>
<accession>D2W0P1</accession>
<dbReference type="InParanoid" id="D2W0P1"/>
<protein>
    <submittedName>
        <fullName evidence="2">Predicted protein</fullName>
    </submittedName>
</protein>
<reference evidence="2 3" key="1">
    <citation type="journal article" date="2010" name="Cell">
        <title>The genome of Naegleria gruberi illuminates early eukaryotic versatility.</title>
        <authorList>
            <person name="Fritz-Laylin L.K."/>
            <person name="Prochnik S.E."/>
            <person name="Ginger M.L."/>
            <person name="Dacks J.B."/>
            <person name="Carpenter M.L."/>
            <person name="Field M.C."/>
            <person name="Kuo A."/>
            <person name="Paredez A."/>
            <person name="Chapman J."/>
            <person name="Pham J."/>
            <person name="Shu S."/>
            <person name="Neupane R."/>
            <person name="Cipriano M."/>
            <person name="Mancuso J."/>
            <person name="Tu H."/>
            <person name="Salamov A."/>
            <person name="Lindquist E."/>
            <person name="Shapiro H."/>
            <person name="Lucas S."/>
            <person name="Grigoriev I.V."/>
            <person name="Cande W.Z."/>
            <person name="Fulton C."/>
            <person name="Rokhsar D.S."/>
            <person name="Dawson S.C."/>
        </authorList>
    </citation>
    <scope>NUCLEOTIDE SEQUENCE [LARGE SCALE GENOMIC DNA]</scope>
    <source>
        <strain evidence="2 3">NEG-M</strain>
    </source>
</reference>
<feature type="signal peptide" evidence="1">
    <location>
        <begin position="1"/>
        <end position="20"/>
    </location>
</feature>
<organism evidence="3">
    <name type="scientific">Naegleria gruberi</name>
    <name type="common">Amoeba</name>
    <dbReference type="NCBI Taxonomy" id="5762"/>
    <lineage>
        <taxon>Eukaryota</taxon>
        <taxon>Discoba</taxon>
        <taxon>Heterolobosea</taxon>
        <taxon>Tetramitia</taxon>
        <taxon>Eutetramitia</taxon>
        <taxon>Vahlkampfiidae</taxon>
        <taxon>Naegleria</taxon>
    </lineage>
</organism>
<sequence length="129" mass="14390">MALTFIIICLLLFNYNPTAAQSNANFTGTSQFIQTIDSAMNELAQDTSFSSYVSNNHPFSVPTCLGKVNYPSNPFPSTMTEIIYCTHILPVDEDIWSRLYKKVGDGLTAKINAKYKLNLKAKYIGIYTS</sequence>
<feature type="chain" id="PRO_5003038026" evidence="1">
    <location>
        <begin position="21"/>
        <end position="129"/>
    </location>
</feature>
<evidence type="ECO:0000313" key="2">
    <source>
        <dbReference type="EMBL" id="EFC37324.1"/>
    </source>
</evidence>
<gene>
    <name evidence="2" type="ORF">NAEGRDRAFT_74929</name>
</gene>
<keyword evidence="3" id="KW-1185">Reference proteome</keyword>
<evidence type="ECO:0000313" key="3">
    <source>
        <dbReference type="Proteomes" id="UP000006671"/>
    </source>
</evidence>
<dbReference type="KEGG" id="ngr:NAEGRDRAFT_74929"/>
<dbReference type="VEuPathDB" id="AmoebaDB:NAEGRDRAFT_74929"/>
<dbReference type="GeneID" id="8857268"/>
<name>D2W0P1_NAEGR</name>
<dbReference type="EMBL" id="GG738919">
    <property type="protein sequence ID" value="EFC37324.1"/>
    <property type="molecule type" value="Genomic_DNA"/>
</dbReference>
<dbReference type="AlphaFoldDB" id="D2W0P1"/>
<evidence type="ECO:0000256" key="1">
    <source>
        <dbReference type="SAM" id="SignalP"/>
    </source>
</evidence>
<keyword evidence="1" id="KW-0732">Signal</keyword>
<proteinExistence type="predicted"/>